<dbReference type="InterPro" id="IPR039639">
    <property type="entry name" value="IDA-like"/>
</dbReference>
<proteinExistence type="predicted"/>
<reference evidence="6 7" key="1">
    <citation type="submission" date="2024-01" db="EMBL/GenBank/DDBJ databases">
        <title>The genomes of 5 underutilized Papilionoideae crops provide insights into root nodulation and disease resistance.</title>
        <authorList>
            <person name="Yuan L."/>
        </authorList>
    </citation>
    <scope>NUCLEOTIDE SEQUENCE [LARGE SCALE GENOMIC DNA]</scope>
    <source>
        <strain evidence="6">LY-2023</strain>
        <tissue evidence="6">Leaf</tissue>
    </source>
</reference>
<sequence>MDRRHLNVLLVLLLLFLMYFVGHIYGSRHTHVFKVQPKPQANLPSNFFGFLPKAMPIPPSGPSRKHNNIGLQSSMGKP</sequence>
<dbReference type="Proteomes" id="UP001359559">
    <property type="component" value="Unassembled WGS sequence"/>
</dbReference>
<evidence type="ECO:0000256" key="2">
    <source>
        <dbReference type="ARBA" id="ARBA00022525"/>
    </source>
</evidence>
<evidence type="ECO:0000256" key="5">
    <source>
        <dbReference type="SAM" id="SignalP"/>
    </source>
</evidence>
<dbReference type="GO" id="GO:0010227">
    <property type="term" value="P:floral organ abscission"/>
    <property type="evidence" value="ECO:0007669"/>
    <property type="project" value="InterPro"/>
</dbReference>
<gene>
    <name evidence="6" type="ORF">RJT34_24914</name>
</gene>
<evidence type="ECO:0000256" key="4">
    <source>
        <dbReference type="SAM" id="MobiDB-lite"/>
    </source>
</evidence>
<accession>A0AAN9FV31</accession>
<keyword evidence="2" id="KW-0964">Secreted</keyword>
<evidence type="ECO:0000256" key="1">
    <source>
        <dbReference type="ARBA" id="ARBA00004239"/>
    </source>
</evidence>
<feature type="chain" id="PRO_5043046382" evidence="5">
    <location>
        <begin position="27"/>
        <end position="78"/>
    </location>
</feature>
<comment type="subcellular location">
    <subcellularLocation>
        <location evidence="1">Secreted</location>
        <location evidence="1">Extracellular space</location>
    </subcellularLocation>
</comment>
<protein>
    <submittedName>
        <fullName evidence="6">Uncharacterized protein</fullName>
    </submittedName>
</protein>
<dbReference type="PANTHER" id="PTHR33599:SF11">
    <property type="entry name" value="PROTEIN IDA-LIKE 5"/>
    <property type="match status" value="1"/>
</dbReference>
<name>A0AAN9FV31_CLITE</name>
<dbReference type="PANTHER" id="PTHR33599">
    <property type="entry name" value="PROTEIN IDA-LIKE 5"/>
    <property type="match status" value="1"/>
</dbReference>
<keyword evidence="3 5" id="KW-0732">Signal</keyword>
<dbReference type="GO" id="GO:0005576">
    <property type="term" value="C:extracellular region"/>
    <property type="evidence" value="ECO:0007669"/>
    <property type="project" value="UniProtKB-SubCell"/>
</dbReference>
<comment type="caution">
    <text evidence="6">The sequence shown here is derived from an EMBL/GenBank/DDBJ whole genome shotgun (WGS) entry which is preliminary data.</text>
</comment>
<feature type="compositionally biased region" description="Polar residues" evidence="4">
    <location>
        <begin position="69"/>
        <end position="78"/>
    </location>
</feature>
<keyword evidence="7" id="KW-1185">Reference proteome</keyword>
<evidence type="ECO:0000313" key="6">
    <source>
        <dbReference type="EMBL" id="KAK7279855.1"/>
    </source>
</evidence>
<dbReference type="AlphaFoldDB" id="A0AAN9FV31"/>
<feature type="region of interest" description="Disordered" evidence="4">
    <location>
        <begin position="58"/>
        <end position="78"/>
    </location>
</feature>
<evidence type="ECO:0000256" key="3">
    <source>
        <dbReference type="ARBA" id="ARBA00022729"/>
    </source>
</evidence>
<evidence type="ECO:0000313" key="7">
    <source>
        <dbReference type="Proteomes" id="UP001359559"/>
    </source>
</evidence>
<dbReference type="EMBL" id="JAYKXN010000006">
    <property type="protein sequence ID" value="KAK7279855.1"/>
    <property type="molecule type" value="Genomic_DNA"/>
</dbReference>
<organism evidence="6 7">
    <name type="scientific">Clitoria ternatea</name>
    <name type="common">Butterfly pea</name>
    <dbReference type="NCBI Taxonomy" id="43366"/>
    <lineage>
        <taxon>Eukaryota</taxon>
        <taxon>Viridiplantae</taxon>
        <taxon>Streptophyta</taxon>
        <taxon>Embryophyta</taxon>
        <taxon>Tracheophyta</taxon>
        <taxon>Spermatophyta</taxon>
        <taxon>Magnoliopsida</taxon>
        <taxon>eudicotyledons</taxon>
        <taxon>Gunneridae</taxon>
        <taxon>Pentapetalae</taxon>
        <taxon>rosids</taxon>
        <taxon>fabids</taxon>
        <taxon>Fabales</taxon>
        <taxon>Fabaceae</taxon>
        <taxon>Papilionoideae</taxon>
        <taxon>50 kb inversion clade</taxon>
        <taxon>NPAAA clade</taxon>
        <taxon>indigoferoid/millettioid clade</taxon>
        <taxon>Phaseoleae</taxon>
        <taxon>Clitoria</taxon>
    </lineage>
</organism>
<feature type="signal peptide" evidence="5">
    <location>
        <begin position="1"/>
        <end position="26"/>
    </location>
</feature>